<dbReference type="PANTHER" id="PTHR43874">
    <property type="entry name" value="TWO-COMPONENT RESPONSE REGULATOR"/>
    <property type="match status" value="1"/>
</dbReference>
<sequence length="200" mass="21725">MQSRNFSREISIDRKILEKLLTGSSYQVTCVESGDKALEYLGLLDNPPDPIHHDSLAPSSSSSTAAAAASATTTTTTSSSSSSSSSGSSHQQANGMRVNLIMTDYSMPGMSGYDLLKRVKGSSWKDVPVIIMSSENVPSRIDMCMEGGAEEFLLKPVQMADLKRLQPHLLKNSSSYGKRKAPMSKHSDRRIKFEFEGLAV</sequence>
<keyword evidence="3" id="KW-0804">Transcription</keyword>
<evidence type="ECO:0000259" key="6">
    <source>
        <dbReference type="PROSITE" id="PS50110"/>
    </source>
</evidence>
<evidence type="ECO:0000256" key="4">
    <source>
        <dbReference type="PROSITE-ProRule" id="PRU00169"/>
    </source>
</evidence>
<comment type="caution">
    <text evidence="7">The sequence shown here is derived from an EMBL/GenBank/DDBJ whole genome shotgun (WGS) entry which is preliminary data.</text>
</comment>
<dbReference type="PANTHER" id="PTHR43874:SF96">
    <property type="entry name" value="TWO-COMPONENT RESPONSE REGULATOR ORR10-LIKE"/>
    <property type="match status" value="1"/>
</dbReference>
<reference evidence="7" key="1">
    <citation type="submission" date="2023-05" db="EMBL/GenBank/DDBJ databases">
        <title>Nepenthes gracilis genome sequencing.</title>
        <authorList>
            <person name="Fukushima K."/>
        </authorList>
    </citation>
    <scope>NUCLEOTIDE SEQUENCE</scope>
    <source>
        <strain evidence="7">SING2019-196</strain>
    </source>
</reference>
<dbReference type="SUPFAM" id="SSF52172">
    <property type="entry name" value="CheY-like"/>
    <property type="match status" value="2"/>
</dbReference>
<keyword evidence="4" id="KW-0597">Phosphoprotein</keyword>
<keyword evidence="8" id="KW-1185">Reference proteome</keyword>
<dbReference type="InterPro" id="IPR045279">
    <property type="entry name" value="ARR-like"/>
</dbReference>
<gene>
    <name evidence="7" type="ORF">Nepgr_023453</name>
</gene>
<feature type="modified residue" description="4-aspartylphosphate" evidence="4">
    <location>
        <position position="104"/>
    </location>
</feature>
<dbReference type="Pfam" id="PF00072">
    <property type="entry name" value="Response_reg"/>
    <property type="match status" value="1"/>
</dbReference>
<evidence type="ECO:0000256" key="5">
    <source>
        <dbReference type="SAM" id="MobiDB-lite"/>
    </source>
</evidence>
<evidence type="ECO:0000256" key="3">
    <source>
        <dbReference type="ARBA" id="ARBA00023163"/>
    </source>
</evidence>
<evidence type="ECO:0000313" key="7">
    <source>
        <dbReference type="EMBL" id="GMH21611.1"/>
    </source>
</evidence>
<dbReference type="GO" id="GO:0000160">
    <property type="term" value="P:phosphorelay signal transduction system"/>
    <property type="evidence" value="ECO:0007669"/>
    <property type="project" value="UniProtKB-KW"/>
</dbReference>
<organism evidence="7 8">
    <name type="scientific">Nepenthes gracilis</name>
    <name type="common">Slender pitcher plant</name>
    <dbReference type="NCBI Taxonomy" id="150966"/>
    <lineage>
        <taxon>Eukaryota</taxon>
        <taxon>Viridiplantae</taxon>
        <taxon>Streptophyta</taxon>
        <taxon>Embryophyta</taxon>
        <taxon>Tracheophyta</taxon>
        <taxon>Spermatophyta</taxon>
        <taxon>Magnoliopsida</taxon>
        <taxon>eudicotyledons</taxon>
        <taxon>Gunneridae</taxon>
        <taxon>Pentapetalae</taxon>
        <taxon>Caryophyllales</taxon>
        <taxon>Nepenthaceae</taxon>
        <taxon>Nepenthes</taxon>
    </lineage>
</organism>
<evidence type="ECO:0000256" key="1">
    <source>
        <dbReference type="ARBA" id="ARBA00023012"/>
    </source>
</evidence>
<dbReference type="InterPro" id="IPR011006">
    <property type="entry name" value="CheY-like_superfamily"/>
</dbReference>
<accession>A0AAD3T2W0</accession>
<dbReference type="GO" id="GO:0009736">
    <property type="term" value="P:cytokinin-activated signaling pathway"/>
    <property type="evidence" value="ECO:0007669"/>
    <property type="project" value="InterPro"/>
</dbReference>
<keyword evidence="2" id="KW-0805">Transcription regulation</keyword>
<dbReference type="Gene3D" id="3.40.50.2300">
    <property type="match status" value="1"/>
</dbReference>
<feature type="domain" description="Response regulatory" evidence="6">
    <location>
        <begin position="3"/>
        <end position="170"/>
    </location>
</feature>
<name>A0AAD3T2W0_NEPGR</name>
<feature type="region of interest" description="Disordered" evidence="5">
    <location>
        <begin position="49"/>
        <end position="93"/>
    </location>
</feature>
<evidence type="ECO:0000313" key="8">
    <source>
        <dbReference type="Proteomes" id="UP001279734"/>
    </source>
</evidence>
<dbReference type="AlphaFoldDB" id="A0AAD3T2W0"/>
<dbReference type="EMBL" id="BSYO01000023">
    <property type="protein sequence ID" value="GMH21611.1"/>
    <property type="molecule type" value="Genomic_DNA"/>
</dbReference>
<dbReference type="SMART" id="SM00448">
    <property type="entry name" value="REC"/>
    <property type="match status" value="1"/>
</dbReference>
<proteinExistence type="predicted"/>
<protein>
    <recommendedName>
        <fullName evidence="6">Response regulatory domain-containing protein</fullName>
    </recommendedName>
</protein>
<dbReference type="InterPro" id="IPR001789">
    <property type="entry name" value="Sig_transdc_resp-reg_receiver"/>
</dbReference>
<dbReference type="Proteomes" id="UP001279734">
    <property type="component" value="Unassembled WGS sequence"/>
</dbReference>
<dbReference type="PROSITE" id="PS50110">
    <property type="entry name" value="RESPONSE_REGULATORY"/>
    <property type="match status" value="1"/>
</dbReference>
<feature type="compositionally biased region" description="Low complexity" evidence="5">
    <location>
        <begin position="59"/>
        <end position="89"/>
    </location>
</feature>
<keyword evidence="1" id="KW-0902">Two-component regulatory system</keyword>
<evidence type="ECO:0000256" key="2">
    <source>
        <dbReference type="ARBA" id="ARBA00023015"/>
    </source>
</evidence>